<dbReference type="PANTHER" id="PTHR45664">
    <property type="entry name" value="PROTEIN ZERKNUELLT 1-RELATED"/>
    <property type="match status" value="1"/>
</dbReference>
<proteinExistence type="predicted"/>
<keyword evidence="3 5" id="KW-0371">Homeobox</keyword>
<evidence type="ECO:0000313" key="9">
    <source>
        <dbReference type="Proteomes" id="UP000322000"/>
    </source>
</evidence>
<evidence type="ECO:0000256" key="2">
    <source>
        <dbReference type="ARBA" id="ARBA00023125"/>
    </source>
</evidence>
<dbReference type="RefSeq" id="XP_026731789.1">
    <property type="nucleotide sequence ID" value="XM_026875988.1"/>
</dbReference>
<sequence>MIQNILLTALAPLKNKNEITCWENRPFTTVWPENVPQKSNGITRTIKKKQKRVRTAFSTEQIRTLERTYLRHRYIDSERRAELAKTLNIGDKCIKIWFQNRRMKEKRESSESSYESSSETGNDTPTVPSSPPSQPSEAASPPLQVNNDQQSEPSNQCYYNTEQMYQLPTYYNQGQEMQASNFASYFCRDNNIYQTQYYPYEFNYGNGEGNFNQFGNDVNNCWSSNYYPYYTPI</sequence>
<accession>A0A7E5VU00</accession>
<feature type="domain" description="Homeobox" evidence="8">
    <location>
        <begin position="48"/>
        <end position="108"/>
    </location>
</feature>
<dbReference type="SMART" id="SM00389">
    <property type="entry name" value="HOX"/>
    <property type="match status" value="1"/>
</dbReference>
<dbReference type="InterPro" id="IPR009057">
    <property type="entry name" value="Homeodomain-like_sf"/>
</dbReference>
<dbReference type="InterPro" id="IPR017970">
    <property type="entry name" value="Homeobox_CS"/>
</dbReference>
<protein>
    <submittedName>
        <fullName evidence="10">Homeobox protein pnx-like</fullName>
    </submittedName>
</protein>
<dbReference type="GO" id="GO:0000981">
    <property type="term" value="F:DNA-binding transcription factor activity, RNA polymerase II-specific"/>
    <property type="evidence" value="ECO:0007669"/>
    <property type="project" value="InterPro"/>
</dbReference>
<dbReference type="InterPro" id="IPR020479">
    <property type="entry name" value="HD_metazoa"/>
</dbReference>
<comment type="subcellular location">
    <subcellularLocation>
        <location evidence="1 5 6">Nucleus</location>
    </subcellularLocation>
</comment>
<evidence type="ECO:0000313" key="10">
    <source>
        <dbReference type="RefSeq" id="XP_026731789.1"/>
    </source>
</evidence>
<reference evidence="10" key="1">
    <citation type="submission" date="2025-08" db="UniProtKB">
        <authorList>
            <consortium name="RefSeq"/>
        </authorList>
    </citation>
    <scope>IDENTIFICATION</scope>
</reference>
<organism evidence="9 10">
    <name type="scientific">Trichoplusia ni</name>
    <name type="common">Cabbage looper</name>
    <dbReference type="NCBI Taxonomy" id="7111"/>
    <lineage>
        <taxon>Eukaryota</taxon>
        <taxon>Metazoa</taxon>
        <taxon>Ecdysozoa</taxon>
        <taxon>Arthropoda</taxon>
        <taxon>Hexapoda</taxon>
        <taxon>Insecta</taxon>
        <taxon>Pterygota</taxon>
        <taxon>Neoptera</taxon>
        <taxon>Endopterygota</taxon>
        <taxon>Lepidoptera</taxon>
        <taxon>Glossata</taxon>
        <taxon>Ditrysia</taxon>
        <taxon>Noctuoidea</taxon>
        <taxon>Noctuidae</taxon>
        <taxon>Plusiinae</taxon>
        <taxon>Trichoplusia</taxon>
    </lineage>
</organism>
<dbReference type="KEGG" id="tnl:113496686"/>
<evidence type="ECO:0000259" key="8">
    <source>
        <dbReference type="PROSITE" id="PS50071"/>
    </source>
</evidence>
<evidence type="ECO:0000256" key="5">
    <source>
        <dbReference type="PROSITE-ProRule" id="PRU00108"/>
    </source>
</evidence>
<feature type="DNA-binding region" description="Homeobox" evidence="5">
    <location>
        <begin position="50"/>
        <end position="109"/>
    </location>
</feature>
<dbReference type="GeneID" id="113496686"/>
<keyword evidence="2 5" id="KW-0238">DNA-binding</keyword>
<dbReference type="GO" id="GO:0045944">
    <property type="term" value="P:positive regulation of transcription by RNA polymerase II"/>
    <property type="evidence" value="ECO:0007669"/>
    <property type="project" value="UniProtKB-ARBA"/>
</dbReference>
<evidence type="ECO:0000256" key="6">
    <source>
        <dbReference type="RuleBase" id="RU000682"/>
    </source>
</evidence>
<dbReference type="GO" id="GO:0000978">
    <property type="term" value="F:RNA polymerase II cis-regulatory region sequence-specific DNA binding"/>
    <property type="evidence" value="ECO:0007669"/>
    <property type="project" value="TreeGrafter"/>
</dbReference>
<dbReference type="SUPFAM" id="SSF46689">
    <property type="entry name" value="Homeodomain-like"/>
    <property type="match status" value="1"/>
</dbReference>
<gene>
    <name evidence="10" type="primary">LOC113496686</name>
</gene>
<feature type="compositionally biased region" description="Polar residues" evidence="7">
    <location>
        <begin position="143"/>
        <end position="155"/>
    </location>
</feature>
<dbReference type="PROSITE" id="PS00027">
    <property type="entry name" value="HOMEOBOX_1"/>
    <property type="match status" value="1"/>
</dbReference>
<name>A0A7E5VU00_TRINI</name>
<keyword evidence="9" id="KW-1185">Reference proteome</keyword>
<feature type="region of interest" description="Disordered" evidence="7">
    <location>
        <begin position="105"/>
        <end position="155"/>
    </location>
</feature>
<dbReference type="GO" id="GO:0005634">
    <property type="term" value="C:nucleus"/>
    <property type="evidence" value="ECO:0007669"/>
    <property type="project" value="UniProtKB-SubCell"/>
</dbReference>
<evidence type="ECO:0000256" key="4">
    <source>
        <dbReference type="ARBA" id="ARBA00023242"/>
    </source>
</evidence>
<evidence type="ECO:0000256" key="7">
    <source>
        <dbReference type="SAM" id="MobiDB-lite"/>
    </source>
</evidence>
<keyword evidence="4 5" id="KW-0539">Nucleus</keyword>
<dbReference type="OrthoDB" id="6159439at2759"/>
<dbReference type="CDD" id="cd00086">
    <property type="entry name" value="homeodomain"/>
    <property type="match status" value="1"/>
</dbReference>
<dbReference type="PANTHER" id="PTHR45664:SF12">
    <property type="entry name" value="PANCREAS_DUODENUM HOMEOBOX PROTEIN 1"/>
    <property type="match status" value="1"/>
</dbReference>
<dbReference type="PRINTS" id="PR00024">
    <property type="entry name" value="HOMEOBOX"/>
</dbReference>
<dbReference type="InterPro" id="IPR001356">
    <property type="entry name" value="HD"/>
</dbReference>
<dbReference type="Pfam" id="PF00046">
    <property type="entry name" value="Homeodomain"/>
    <property type="match status" value="1"/>
</dbReference>
<dbReference type="PROSITE" id="PS50071">
    <property type="entry name" value="HOMEOBOX_2"/>
    <property type="match status" value="1"/>
</dbReference>
<dbReference type="Proteomes" id="UP000322000">
    <property type="component" value="Chromosome 8"/>
</dbReference>
<evidence type="ECO:0000256" key="1">
    <source>
        <dbReference type="ARBA" id="ARBA00004123"/>
    </source>
</evidence>
<evidence type="ECO:0000256" key="3">
    <source>
        <dbReference type="ARBA" id="ARBA00023155"/>
    </source>
</evidence>
<dbReference type="AlphaFoldDB" id="A0A7E5VU00"/>
<dbReference type="InParanoid" id="A0A7E5VU00"/>
<dbReference type="Gene3D" id="1.10.10.60">
    <property type="entry name" value="Homeodomain-like"/>
    <property type="match status" value="1"/>
</dbReference>